<keyword evidence="1" id="KW-1133">Transmembrane helix</keyword>
<feature type="transmembrane region" description="Helical" evidence="1">
    <location>
        <begin position="37"/>
        <end position="57"/>
    </location>
</feature>
<proteinExistence type="predicted"/>
<dbReference type="RefSeq" id="WP_165183352.1">
    <property type="nucleotide sequence ID" value="NZ_JAAKZI010000038.1"/>
</dbReference>
<keyword evidence="1" id="KW-0812">Transmembrane</keyword>
<name>A0ABX0DDY2_9MICC</name>
<comment type="caution">
    <text evidence="2">The sequence shown here is derived from an EMBL/GenBank/DDBJ whole genome shotgun (WGS) entry which is preliminary data.</text>
</comment>
<keyword evidence="1" id="KW-0472">Membrane</keyword>
<gene>
    <name evidence="2" type="ORF">G6N77_16970</name>
</gene>
<feature type="transmembrane region" description="Helical" evidence="1">
    <location>
        <begin position="6"/>
        <end position="25"/>
    </location>
</feature>
<keyword evidence="3" id="KW-1185">Reference proteome</keyword>
<organism evidence="2 3">
    <name type="scientific">Arthrobacter silviterrae</name>
    <dbReference type="NCBI Taxonomy" id="2026658"/>
    <lineage>
        <taxon>Bacteria</taxon>
        <taxon>Bacillati</taxon>
        <taxon>Actinomycetota</taxon>
        <taxon>Actinomycetes</taxon>
        <taxon>Micrococcales</taxon>
        <taxon>Micrococcaceae</taxon>
        <taxon>Arthrobacter</taxon>
    </lineage>
</organism>
<sequence>MTVLQSILVFLHVLGAAAIVGGWFATFKKPTVLPIQLWGAIAQLVTGLALMGLAEAGSPAPGMAFHIKMTVKILIAISVLVPAIIGYRKASKGEAVPTGLAHAVGGMALINIGVATIWAL</sequence>
<evidence type="ECO:0000313" key="2">
    <source>
        <dbReference type="EMBL" id="NGN85139.1"/>
    </source>
</evidence>
<evidence type="ECO:0008006" key="4">
    <source>
        <dbReference type="Google" id="ProtNLM"/>
    </source>
</evidence>
<accession>A0ABX0DDY2</accession>
<dbReference type="EMBL" id="JAAKZI010000038">
    <property type="protein sequence ID" value="NGN85139.1"/>
    <property type="molecule type" value="Genomic_DNA"/>
</dbReference>
<feature type="transmembrane region" description="Helical" evidence="1">
    <location>
        <begin position="99"/>
        <end position="119"/>
    </location>
</feature>
<evidence type="ECO:0000313" key="3">
    <source>
        <dbReference type="Proteomes" id="UP000479226"/>
    </source>
</evidence>
<reference evidence="2 3" key="1">
    <citation type="submission" date="2020-02" db="EMBL/GenBank/DDBJ databases">
        <title>Genome sequence of the type strain DSM 27180 of Arthrobacter silviterrae.</title>
        <authorList>
            <person name="Gao J."/>
            <person name="Sun J."/>
        </authorList>
    </citation>
    <scope>NUCLEOTIDE SEQUENCE [LARGE SCALE GENOMIC DNA]</scope>
    <source>
        <strain evidence="2 3">DSM 27180</strain>
    </source>
</reference>
<evidence type="ECO:0000256" key="1">
    <source>
        <dbReference type="SAM" id="Phobius"/>
    </source>
</evidence>
<dbReference type="Proteomes" id="UP000479226">
    <property type="component" value="Unassembled WGS sequence"/>
</dbReference>
<protein>
    <recommendedName>
        <fullName evidence="4">Integral membrane protein</fullName>
    </recommendedName>
</protein>
<feature type="transmembrane region" description="Helical" evidence="1">
    <location>
        <begin position="69"/>
        <end position="87"/>
    </location>
</feature>